<dbReference type="Gene3D" id="3.30.420.40">
    <property type="match status" value="1"/>
</dbReference>
<evidence type="ECO:0000256" key="6">
    <source>
        <dbReference type="SAM" id="Phobius"/>
    </source>
</evidence>
<keyword evidence="6" id="KW-0812">Transmembrane</keyword>
<dbReference type="GO" id="GO:0006412">
    <property type="term" value="P:translation"/>
    <property type="evidence" value="ECO:0007669"/>
    <property type="project" value="InterPro"/>
</dbReference>
<dbReference type="PANTHER" id="PTHR11782">
    <property type="entry name" value="ADENOSINE/GUANOSINE DIPHOSPHATASE"/>
    <property type="match status" value="1"/>
</dbReference>
<evidence type="ECO:0000256" key="4">
    <source>
        <dbReference type="PIRSR" id="PIRSR600407-1"/>
    </source>
</evidence>
<dbReference type="PANTHER" id="PTHR11782:SF83">
    <property type="entry name" value="GUANOSINE-DIPHOSPHATASE"/>
    <property type="match status" value="1"/>
</dbReference>
<dbReference type="GO" id="GO:0017110">
    <property type="term" value="F:nucleoside diphosphate phosphatase activity"/>
    <property type="evidence" value="ECO:0007669"/>
    <property type="project" value="TreeGrafter"/>
</dbReference>
<dbReference type="EMBL" id="KI925619">
    <property type="protein sequence ID" value="ETW46855.1"/>
    <property type="molecule type" value="Genomic_DNA"/>
</dbReference>
<reference evidence="8 9" key="1">
    <citation type="submission" date="2013-02" db="EMBL/GenBank/DDBJ databases">
        <title>The Genome Annotation of Plasmodium falciparum MaliPS096_E11.</title>
        <authorList>
            <consortium name="The Broad Institute Genome Sequencing Platform"/>
            <consortium name="The Broad Institute Genome Sequencing Center for Infectious Disease"/>
            <person name="Neafsey D."/>
            <person name="Hoffman S."/>
            <person name="Volkman S."/>
            <person name="Rosenthal P."/>
            <person name="Walker B."/>
            <person name="Young S.K."/>
            <person name="Zeng Q."/>
            <person name="Gargeya S."/>
            <person name="Fitzgerald M."/>
            <person name="Haas B."/>
            <person name="Abouelleil A."/>
            <person name="Allen A.W."/>
            <person name="Alvarado L."/>
            <person name="Arachchi H.M."/>
            <person name="Berlin A.M."/>
            <person name="Chapman S.B."/>
            <person name="Gainer-Dewar J."/>
            <person name="Goldberg J."/>
            <person name="Griggs A."/>
            <person name="Gujja S."/>
            <person name="Hansen M."/>
            <person name="Howarth C."/>
            <person name="Imamovic A."/>
            <person name="Ireland A."/>
            <person name="Larimer J."/>
            <person name="McCowan C."/>
            <person name="Murphy C."/>
            <person name="Pearson M."/>
            <person name="Poon T.W."/>
            <person name="Priest M."/>
            <person name="Roberts A."/>
            <person name="Saif S."/>
            <person name="Shea T."/>
            <person name="Sisk P."/>
            <person name="Sykes S."/>
            <person name="Wortman J."/>
            <person name="Nusbaum C."/>
            <person name="Birren B."/>
        </authorList>
    </citation>
    <scope>NUCLEOTIDE SEQUENCE [LARGE SCALE GENOMIC DNA]</scope>
    <source>
        <strain evidence="8 9">MaliPS096_E11</strain>
    </source>
</reference>
<dbReference type="Gene3D" id="2.30.30.30">
    <property type="match status" value="1"/>
</dbReference>
<dbReference type="GO" id="GO:0009134">
    <property type="term" value="P:nucleoside diphosphate catabolic process"/>
    <property type="evidence" value="ECO:0007669"/>
    <property type="project" value="TreeGrafter"/>
</dbReference>
<keyword evidence="6" id="KW-0472">Membrane</keyword>
<reference evidence="8 9" key="2">
    <citation type="submission" date="2013-02" db="EMBL/GenBank/DDBJ databases">
        <title>The Genome Sequence of Plasmodium falciparum MaliPS096_E11.</title>
        <authorList>
            <consortium name="The Broad Institute Genome Sequencing Platform"/>
            <consortium name="The Broad Institute Genome Sequencing Center for Infectious Disease"/>
            <person name="Neafsey D."/>
            <person name="Cheeseman I."/>
            <person name="Volkman S."/>
            <person name="Adams J."/>
            <person name="Walker B."/>
            <person name="Young S.K."/>
            <person name="Zeng Q."/>
            <person name="Gargeya S."/>
            <person name="Fitzgerald M."/>
            <person name="Haas B."/>
            <person name="Abouelleil A."/>
            <person name="Alvarado L."/>
            <person name="Arachchi H.M."/>
            <person name="Berlin A.M."/>
            <person name="Chapman S.B."/>
            <person name="Dewar J."/>
            <person name="Goldberg J."/>
            <person name="Griggs A."/>
            <person name="Gujja S."/>
            <person name="Hansen M."/>
            <person name="Howarth C."/>
            <person name="Imamovic A."/>
            <person name="Larimer J."/>
            <person name="McCowan C."/>
            <person name="Murphy C."/>
            <person name="Neiman D."/>
            <person name="Pearson M."/>
            <person name="Priest M."/>
            <person name="Roberts A."/>
            <person name="Saif S."/>
            <person name="Shea T."/>
            <person name="Sisk P."/>
            <person name="Sykes S."/>
            <person name="Wortman J."/>
            <person name="Nusbaum C."/>
            <person name="Birren B."/>
        </authorList>
    </citation>
    <scope>NUCLEOTIDE SEQUENCE [LARGE SCALE GENOMIC DNA]</scope>
    <source>
        <strain evidence="8 9">MaliPS096_E11</strain>
    </source>
</reference>
<dbReference type="GO" id="GO:0005840">
    <property type="term" value="C:ribosome"/>
    <property type="evidence" value="ECO:0007669"/>
    <property type="project" value="InterPro"/>
</dbReference>
<dbReference type="Proteomes" id="UP000030699">
    <property type="component" value="Unassembled WGS sequence"/>
</dbReference>
<evidence type="ECO:0000313" key="9">
    <source>
        <dbReference type="Proteomes" id="UP000030699"/>
    </source>
</evidence>
<name>A0A024WJK0_PLAFA</name>
<feature type="domain" description="Large ribosomal subunit protein eL14" evidence="7">
    <location>
        <begin position="65"/>
        <end position="137"/>
    </location>
</feature>
<dbReference type="CDD" id="cd23702">
    <property type="entry name" value="eL14"/>
    <property type="match status" value="1"/>
</dbReference>
<gene>
    <name evidence="8" type="ORF">PFMALIP_05136</name>
</gene>
<dbReference type="InterPro" id="IPR008991">
    <property type="entry name" value="Translation_prot_SH3-like_sf"/>
</dbReference>
<keyword evidence="6" id="KW-1133">Transmembrane helix</keyword>
<feature type="binding site" evidence="5">
    <location>
        <begin position="393"/>
        <end position="397"/>
    </location>
    <ligand>
        <name>ATP</name>
        <dbReference type="ChEBI" id="CHEBI:30616"/>
    </ligand>
</feature>
<evidence type="ECO:0000256" key="2">
    <source>
        <dbReference type="ARBA" id="ARBA00009283"/>
    </source>
</evidence>
<accession>A0A024WJK0</accession>
<dbReference type="AlphaFoldDB" id="A0A024WJK0"/>
<evidence type="ECO:0000256" key="3">
    <source>
        <dbReference type="ARBA" id="ARBA00022801"/>
    </source>
</evidence>
<evidence type="ECO:0000313" key="8">
    <source>
        <dbReference type="EMBL" id="ETW46855.1"/>
    </source>
</evidence>
<dbReference type="GO" id="GO:0005524">
    <property type="term" value="F:ATP binding"/>
    <property type="evidence" value="ECO:0007669"/>
    <property type="project" value="UniProtKB-KW"/>
</dbReference>
<dbReference type="InterPro" id="IPR002784">
    <property type="entry name" value="Ribosomal_eL14_dom"/>
</dbReference>
<evidence type="ECO:0000256" key="1">
    <source>
        <dbReference type="ARBA" id="ARBA00006592"/>
    </source>
</evidence>
<dbReference type="Pfam" id="PF01929">
    <property type="entry name" value="Ribosomal_L14e"/>
    <property type="match status" value="1"/>
</dbReference>
<evidence type="ECO:0000256" key="5">
    <source>
        <dbReference type="PIRSR" id="PIRSR600407-2"/>
    </source>
</evidence>
<keyword evidence="3" id="KW-0378">Hydrolase</keyword>
<protein>
    <recommendedName>
        <fullName evidence="7">Large ribosomal subunit protein eL14 domain-containing protein</fullName>
    </recommendedName>
</protein>
<dbReference type="GO" id="GO:0016020">
    <property type="term" value="C:membrane"/>
    <property type="evidence" value="ECO:0007669"/>
    <property type="project" value="TreeGrafter"/>
</dbReference>
<feature type="active site" description="Proton acceptor" evidence="4">
    <location>
        <position position="363"/>
    </location>
</feature>
<keyword evidence="5" id="KW-0547">Nucleotide-binding</keyword>
<dbReference type="OrthoDB" id="6372431at2759"/>
<dbReference type="InterPro" id="IPR014722">
    <property type="entry name" value="Rib_uL2_dom2"/>
</dbReference>
<dbReference type="CDD" id="cd24003">
    <property type="entry name" value="ASKHA_NBD_GDA1_CD39_NTPase"/>
    <property type="match status" value="1"/>
</dbReference>
<comment type="similarity">
    <text evidence="1">Belongs to the eukaryotic ribosomal protein eL14 family.</text>
</comment>
<proteinExistence type="inferred from homology"/>
<sequence length="1021" mass="122304">MPRVELTEEEKLYISKKNLLFKRFVEPGRLCLIEYGPYAGKLCFIVDIVTITRVIVDGAFITGVPRMVIPLKRLKLLKERIKINKNCKSGFLRKTVNSTKVLEEFNNSKLGKKMIIKKKRDEATDFERFQVYFAKRELKKKMTTIKNKKNGENKKVKKNVQKESHISIRKDKKLNDIEGEKKEKKIKERLFLCLICLLVIIWLIYFCYKNHIFLSYLQNEKEYGIIIDAGSNGTRIHLFEWKKREYELSNKKEENNLIELKEIFNAKVKKSISTISYKEIKDILIYLINKVIDHLIEKKIYVYNKQKWKSYPFYFQATGGMRNLKQEDRNLRMKYIKNILSNDNYNPFYFLNEYARILSGEEEGIYGWLAVNNLLNSIFSKPNNTYGAIDLGGSSTQITFYPMDHNILENYNSILLNNILIRLYSHSFIGYGWIDSLFRVNIYLCLEIIKKLSTRNIKNIYQLENYYDDYINDYFYNNLPNYNWFFYSTKKIINNNKENYNHHNYENINYDVNKRNYPYNNFQQKYIHTNPKKGNYTKGNINNSNKSYKNLSNILLQEIVKYIQHSQNDYPYSSLTDIYDYTYNIYDEKPYDIENFIKTIKNFNRHSKEDTIMLVQNPCLPYPYEMKITFPTYNLVTSQFVILKKNSRNEIGNINDIKNDGNNYTQNDDNNYTQNDGNYYRQNVGNYYRHNHNINDVYELNSSESYDNFISNFVLKLKIINNNMSLMDNIYEDFKNKGYLNNVLKKVNDNKISNTLKNEIIKRLFEKIINEKIKKLYINITVRIVGSNDFKKCLENTKKLFYEQPCFLSSCSFNGIYQPNLENNKFVLHGQFKKVITYLGFKKYVDLNQMKIYIQKLCNMNLYELTYNMSNKIMHNQIPTFCWKSIWSYSLLFYGFKFKETTKLLIINDNTNISYDSSSTSQASKQFYKRVENKEQNNYLHDKTNYNNEYNLNNKIDNISWTHGSMIYQINIFQERFNSRKYKLYSEVFFVLFLIIFIILIILGGYIFKFKEILNKKYRFL</sequence>
<dbReference type="Pfam" id="PF01150">
    <property type="entry name" value="GDA1_CD39"/>
    <property type="match status" value="2"/>
</dbReference>
<comment type="similarity">
    <text evidence="2">Belongs to the GDA1/CD39 NTPase family.</text>
</comment>
<evidence type="ECO:0000259" key="7">
    <source>
        <dbReference type="Pfam" id="PF01929"/>
    </source>
</evidence>
<organism evidence="8 9">
    <name type="scientific">Plasmodium falciparum MaliPS096_E11</name>
    <dbReference type="NCBI Taxonomy" id="1036727"/>
    <lineage>
        <taxon>Eukaryota</taxon>
        <taxon>Sar</taxon>
        <taxon>Alveolata</taxon>
        <taxon>Apicomplexa</taxon>
        <taxon>Aconoidasida</taxon>
        <taxon>Haemosporida</taxon>
        <taxon>Plasmodiidae</taxon>
        <taxon>Plasmodium</taxon>
        <taxon>Plasmodium (Laverania)</taxon>
    </lineage>
</organism>
<dbReference type="SUPFAM" id="SSF50104">
    <property type="entry name" value="Translation proteins SH3-like domain"/>
    <property type="match status" value="1"/>
</dbReference>
<feature type="transmembrane region" description="Helical" evidence="6">
    <location>
        <begin position="988"/>
        <end position="1008"/>
    </location>
</feature>
<feature type="transmembrane region" description="Helical" evidence="6">
    <location>
        <begin position="190"/>
        <end position="208"/>
    </location>
</feature>
<dbReference type="GO" id="GO:0003735">
    <property type="term" value="F:structural constituent of ribosome"/>
    <property type="evidence" value="ECO:0007669"/>
    <property type="project" value="InterPro"/>
</dbReference>
<dbReference type="Gene3D" id="3.30.420.150">
    <property type="entry name" value="Exopolyphosphatase. Domain 2"/>
    <property type="match status" value="2"/>
</dbReference>
<keyword evidence="5" id="KW-0067">ATP-binding</keyword>
<dbReference type="InterPro" id="IPR000407">
    <property type="entry name" value="GDA1_CD39_NTPase"/>
</dbReference>